<evidence type="ECO:0000256" key="2">
    <source>
        <dbReference type="ARBA" id="ARBA00023180"/>
    </source>
</evidence>
<evidence type="ECO:0000256" key="1">
    <source>
        <dbReference type="ARBA" id="ARBA00008668"/>
    </source>
</evidence>
<accession>N1R0R5</accession>
<dbReference type="PANTHER" id="PTHR22835:SF666">
    <property type="entry name" value="OS02G0608801 PROTEIN"/>
    <property type="match status" value="1"/>
</dbReference>
<organism evidence="3">
    <name type="scientific">Aegilops tauschii</name>
    <name type="common">Tausch's goatgrass</name>
    <name type="synonym">Aegilops squarrosa</name>
    <dbReference type="NCBI Taxonomy" id="37682"/>
    <lineage>
        <taxon>Eukaryota</taxon>
        <taxon>Viridiplantae</taxon>
        <taxon>Streptophyta</taxon>
        <taxon>Embryophyta</taxon>
        <taxon>Tracheophyta</taxon>
        <taxon>Spermatophyta</taxon>
        <taxon>Magnoliopsida</taxon>
        <taxon>Liliopsida</taxon>
        <taxon>Poales</taxon>
        <taxon>Poaceae</taxon>
        <taxon>BOP clade</taxon>
        <taxon>Pooideae</taxon>
        <taxon>Triticodae</taxon>
        <taxon>Triticeae</taxon>
        <taxon>Triticinae</taxon>
        <taxon>Aegilops</taxon>
    </lineage>
</organism>
<dbReference type="EnsemblPlants" id="EMT17449">
    <property type="protein sequence ID" value="EMT17449"/>
    <property type="gene ID" value="F775_43271"/>
</dbReference>
<dbReference type="GO" id="GO:0016788">
    <property type="term" value="F:hydrolase activity, acting on ester bonds"/>
    <property type="evidence" value="ECO:0007669"/>
    <property type="project" value="InterPro"/>
</dbReference>
<comment type="similarity">
    <text evidence="1">Belongs to the 'GDSL' lipolytic enzyme family.</text>
</comment>
<evidence type="ECO:0000313" key="3">
    <source>
        <dbReference type="EnsemblPlants" id="EMT17449"/>
    </source>
</evidence>
<protein>
    <recommendedName>
        <fullName evidence="4">GDSL esterase/lipase</fullName>
    </recommendedName>
</protein>
<dbReference type="Gene3D" id="3.40.50.1110">
    <property type="entry name" value="SGNH hydrolase"/>
    <property type="match status" value="1"/>
</dbReference>
<dbReference type="Pfam" id="PF00657">
    <property type="entry name" value="Lipase_GDSL"/>
    <property type="match status" value="1"/>
</dbReference>
<dbReference type="AlphaFoldDB" id="N1R0R5"/>
<reference evidence="3" key="1">
    <citation type="submission" date="2015-06" db="UniProtKB">
        <authorList>
            <consortium name="EnsemblPlants"/>
        </authorList>
    </citation>
    <scope>IDENTIFICATION</scope>
</reference>
<dbReference type="SUPFAM" id="SSF52266">
    <property type="entry name" value="SGNH hydrolase"/>
    <property type="match status" value="1"/>
</dbReference>
<proteinExistence type="inferred from homology"/>
<dbReference type="InterPro" id="IPR001087">
    <property type="entry name" value="GDSL"/>
</dbReference>
<dbReference type="InterPro" id="IPR036514">
    <property type="entry name" value="SGNH_hydro_sf"/>
</dbReference>
<evidence type="ECO:0008006" key="4">
    <source>
        <dbReference type="Google" id="ProtNLM"/>
    </source>
</evidence>
<sequence>MVGEIGGNDYNYAFGMNSPQPNGGLNNIGRMITGAVESLALVPLVVKSITGAAKELLDMGATRMGIRELRQLYPSATIAYADYFSAYVQMLRGASKRGFGAAAATKACCGAGGGAYNFDMDRICGAPGTAVCARPEEHLSWDGVHLTQHAYKVMTELLYHRGLASPAPEDSSTMSAAPLGKVPCLEKLVVEDGVGPGAATGE</sequence>
<dbReference type="PANTHER" id="PTHR22835">
    <property type="entry name" value="ZINC FINGER FYVE DOMAIN CONTAINING PROTEIN"/>
    <property type="match status" value="1"/>
</dbReference>
<name>N1R0R5_AEGTA</name>
<keyword evidence="2" id="KW-0325">Glycoprotein</keyword>